<accession>A0A7I4A212</accession>
<feature type="transmembrane region" description="Helical" evidence="1">
    <location>
        <begin position="21"/>
        <end position="39"/>
    </location>
</feature>
<keyword evidence="1" id="KW-0472">Membrane</keyword>
<proteinExistence type="predicted"/>
<dbReference type="EMBL" id="ABEU02000006">
    <property type="status" value="NOT_ANNOTATED_CDS"/>
    <property type="molecule type" value="Genomic_DNA"/>
</dbReference>
<evidence type="ECO:0000313" key="2">
    <source>
        <dbReference type="EnsemblPlants" id="PAC:32978952.CDS.1"/>
    </source>
</evidence>
<organism evidence="2 3">
    <name type="scientific">Physcomitrium patens</name>
    <name type="common">Spreading-leaved earth moss</name>
    <name type="synonym">Physcomitrella patens</name>
    <dbReference type="NCBI Taxonomy" id="3218"/>
    <lineage>
        <taxon>Eukaryota</taxon>
        <taxon>Viridiplantae</taxon>
        <taxon>Streptophyta</taxon>
        <taxon>Embryophyta</taxon>
        <taxon>Bryophyta</taxon>
        <taxon>Bryophytina</taxon>
        <taxon>Bryopsida</taxon>
        <taxon>Funariidae</taxon>
        <taxon>Funariales</taxon>
        <taxon>Funariaceae</taxon>
        <taxon>Physcomitrium</taxon>
    </lineage>
</organism>
<sequence length="46" mass="5414">MLTTTMRKLKRTLSRRDINPLHPAVGFALLCFSCVYLYTKYLGPHW</sequence>
<dbReference type="AlphaFoldDB" id="A0A7I4A212"/>
<keyword evidence="1" id="KW-1133">Transmembrane helix</keyword>
<protein>
    <submittedName>
        <fullName evidence="2">Uncharacterized protein</fullName>
    </submittedName>
</protein>
<keyword evidence="3" id="KW-1185">Reference proteome</keyword>
<dbReference type="Gramene" id="Pp3c6_21020V3.3">
    <property type="protein sequence ID" value="PAC:32978952.CDS.1"/>
    <property type="gene ID" value="Pp3c6_21020"/>
</dbReference>
<name>A0A7I4A212_PHYPA</name>
<gene>
    <name evidence="2" type="primary">LOC112283160</name>
</gene>
<dbReference type="EnsemblPlants" id="Pp3c6_21020V3.3">
    <property type="protein sequence ID" value="PAC:32978952.CDS.1"/>
    <property type="gene ID" value="Pp3c6_21020"/>
</dbReference>
<evidence type="ECO:0000256" key="1">
    <source>
        <dbReference type="SAM" id="Phobius"/>
    </source>
</evidence>
<reference evidence="2 3" key="1">
    <citation type="journal article" date="2008" name="Science">
        <title>The Physcomitrella genome reveals evolutionary insights into the conquest of land by plants.</title>
        <authorList>
            <person name="Rensing S."/>
            <person name="Lang D."/>
            <person name="Zimmer A."/>
            <person name="Terry A."/>
            <person name="Salamov A."/>
            <person name="Shapiro H."/>
            <person name="Nishiyama T."/>
            <person name="Perroud P.-F."/>
            <person name="Lindquist E."/>
            <person name="Kamisugi Y."/>
            <person name="Tanahashi T."/>
            <person name="Sakakibara K."/>
            <person name="Fujita T."/>
            <person name="Oishi K."/>
            <person name="Shin-I T."/>
            <person name="Kuroki Y."/>
            <person name="Toyoda A."/>
            <person name="Suzuki Y."/>
            <person name="Hashimoto A."/>
            <person name="Yamaguchi K."/>
            <person name="Sugano A."/>
            <person name="Kohara Y."/>
            <person name="Fujiyama A."/>
            <person name="Anterola A."/>
            <person name="Aoki S."/>
            <person name="Ashton N."/>
            <person name="Barbazuk W.B."/>
            <person name="Barker E."/>
            <person name="Bennetzen J."/>
            <person name="Bezanilla M."/>
            <person name="Blankenship R."/>
            <person name="Cho S.H."/>
            <person name="Dutcher S."/>
            <person name="Estelle M."/>
            <person name="Fawcett J.A."/>
            <person name="Gundlach H."/>
            <person name="Hanada K."/>
            <person name="Heyl A."/>
            <person name="Hicks K.A."/>
            <person name="Hugh J."/>
            <person name="Lohr M."/>
            <person name="Mayer K."/>
            <person name="Melkozernov A."/>
            <person name="Murata T."/>
            <person name="Nelson D."/>
            <person name="Pils B."/>
            <person name="Prigge M."/>
            <person name="Reiss B."/>
            <person name="Renner T."/>
            <person name="Rombauts S."/>
            <person name="Rushton P."/>
            <person name="Sanderfoot A."/>
            <person name="Schween G."/>
            <person name="Shiu S.-H."/>
            <person name="Stueber K."/>
            <person name="Theodoulou F.L."/>
            <person name="Tu H."/>
            <person name="Van de Peer Y."/>
            <person name="Verrier P.J."/>
            <person name="Waters E."/>
            <person name="Wood A."/>
            <person name="Yang L."/>
            <person name="Cove D."/>
            <person name="Cuming A."/>
            <person name="Hasebe M."/>
            <person name="Lucas S."/>
            <person name="Mishler D.B."/>
            <person name="Reski R."/>
            <person name="Grigoriev I."/>
            <person name="Quatrano R.S."/>
            <person name="Boore J.L."/>
        </authorList>
    </citation>
    <scope>NUCLEOTIDE SEQUENCE [LARGE SCALE GENOMIC DNA]</scope>
    <source>
        <strain evidence="2 3">cv. Gransden 2004</strain>
    </source>
</reference>
<reference evidence="2 3" key="2">
    <citation type="journal article" date="2018" name="Plant J.">
        <title>The Physcomitrella patens chromosome-scale assembly reveals moss genome structure and evolution.</title>
        <authorList>
            <person name="Lang D."/>
            <person name="Ullrich K.K."/>
            <person name="Murat F."/>
            <person name="Fuchs J."/>
            <person name="Jenkins J."/>
            <person name="Haas F.B."/>
            <person name="Piednoel M."/>
            <person name="Gundlach H."/>
            <person name="Van Bel M."/>
            <person name="Meyberg R."/>
            <person name="Vives C."/>
            <person name="Morata J."/>
            <person name="Symeonidi A."/>
            <person name="Hiss M."/>
            <person name="Muchero W."/>
            <person name="Kamisugi Y."/>
            <person name="Saleh O."/>
            <person name="Blanc G."/>
            <person name="Decker E.L."/>
            <person name="van Gessel N."/>
            <person name="Grimwood J."/>
            <person name="Hayes R.D."/>
            <person name="Graham S.W."/>
            <person name="Gunter L.E."/>
            <person name="McDaniel S.F."/>
            <person name="Hoernstein S.N.W."/>
            <person name="Larsson A."/>
            <person name="Li F.W."/>
            <person name="Perroud P.F."/>
            <person name="Phillips J."/>
            <person name="Ranjan P."/>
            <person name="Rokshar D.S."/>
            <person name="Rothfels C.J."/>
            <person name="Schneider L."/>
            <person name="Shu S."/>
            <person name="Stevenson D.W."/>
            <person name="Thummler F."/>
            <person name="Tillich M."/>
            <person name="Villarreal Aguilar J.C."/>
            <person name="Widiez T."/>
            <person name="Wong G.K."/>
            <person name="Wymore A."/>
            <person name="Zhang Y."/>
            <person name="Zimmer A.D."/>
            <person name="Quatrano R.S."/>
            <person name="Mayer K.F.X."/>
            <person name="Goodstein D."/>
            <person name="Casacuberta J.M."/>
            <person name="Vandepoele K."/>
            <person name="Reski R."/>
            <person name="Cuming A.C."/>
            <person name="Tuskan G.A."/>
            <person name="Maumus F."/>
            <person name="Salse J."/>
            <person name="Schmutz J."/>
            <person name="Rensing S.A."/>
        </authorList>
    </citation>
    <scope>NUCLEOTIDE SEQUENCE [LARGE SCALE GENOMIC DNA]</scope>
    <source>
        <strain evidence="2 3">cv. Gransden 2004</strain>
    </source>
</reference>
<reference evidence="2" key="3">
    <citation type="submission" date="2020-12" db="UniProtKB">
        <authorList>
            <consortium name="EnsemblPlants"/>
        </authorList>
    </citation>
    <scope>IDENTIFICATION</scope>
</reference>
<keyword evidence="1" id="KW-0812">Transmembrane</keyword>
<dbReference type="Proteomes" id="UP000006727">
    <property type="component" value="Chromosome 6"/>
</dbReference>
<evidence type="ECO:0000313" key="3">
    <source>
        <dbReference type="Proteomes" id="UP000006727"/>
    </source>
</evidence>